<gene>
    <name evidence="1" type="ORF">E0H85_10285</name>
</gene>
<proteinExistence type="predicted"/>
<protein>
    <submittedName>
        <fullName evidence="1">Uncharacterized protein</fullName>
    </submittedName>
</protein>
<evidence type="ECO:0000313" key="1">
    <source>
        <dbReference type="EMBL" id="TCB58642.1"/>
    </source>
</evidence>
<sequence>MRVSGFESIMPTEVKEGVELPKFIRTLTVETAEEEQQLRLFLTGALKVDEGGCHQLGRGFGSNALVINPDVSNGSRALGNESSKGADLKLDYSLDEKLRIIDTLTVAIQRNEPMMYPHTKEAETKLLALVQSI</sequence>
<comment type="caution">
    <text evidence="1">The sequence shown here is derived from an EMBL/GenBank/DDBJ whole genome shotgun (WGS) entry which is preliminary data.</text>
</comment>
<accession>A0A4R0ELK4</accession>
<dbReference type="Proteomes" id="UP000291380">
    <property type="component" value="Unassembled WGS sequence"/>
</dbReference>
<dbReference type="EMBL" id="SJOA01000011">
    <property type="protein sequence ID" value="TCB58642.1"/>
    <property type="molecule type" value="Genomic_DNA"/>
</dbReference>
<organism evidence="1 2">
    <name type="scientific">Acinetobacter terrae</name>
    <dbReference type="NCBI Taxonomy" id="2731247"/>
    <lineage>
        <taxon>Bacteria</taxon>
        <taxon>Pseudomonadati</taxon>
        <taxon>Pseudomonadota</taxon>
        <taxon>Gammaproteobacteria</taxon>
        <taxon>Moraxellales</taxon>
        <taxon>Moraxellaceae</taxon>
        <taxon>Acinetobacter</taxon>
        <taxon>Acinetobacter Taxon 24</taxon>
    </lineage>
</organism>
<dbReference type="OrthoDB" id="6692175at2"/>
<name>A0A4R0ELK4_9GAMM</name>
<evidence type="ECO:0000313" key="2">
    <source>
        <dbReference type="Proteomes" id="UP000291380"/>
    </source>
</evidence>
<dbReference type="AlphaFoldDB" id="A0A4R0ELK4"/>
<reference evidence="1 2" key="1">
    <citation type="submission" date="2019-02" db="EMBL/GenBank/DDBJ databases">
        <title>High diversity of culturable Acinetobacter species in natural soil and water ecosystems.</title>
        <authorList>
            <person name="Radolfova-Krizova L."/>
            <person name="Nemec A."/>
        </authorList>
    </citation>
    <scope>NUCLEOTIDE SEQUENCE [LARGE SCALE GENOMIC DNA]</scope>
    <source>
        <strain evidence="1 2">ANC 4281</strain>
    </source>
</reference>
<dbReference type="RefSeq" id="WP_131271461.1">
    <property type="nucleotide sequence ID" value="NZ_SJOA01000011.1"/>
</dbReference>